<dbReference type="EMBL" id="DF238785">
    <property type="protein sequence ID" value="GAC94701.1"/>
    <property type="molecule type" value="Genomic_DNA"/>
</dbReference>
<dbReference type="Proteomes" id="UP000014071">
    <property type="component" value="Unassembled WGS sequence"/>
</dbReference>
<keyword evidence="2" id="KW-1185">Reference proteome</keyword>
<dbReference type="GeneID" id="24107567"/>
<accession>R9P0M2</accession>
<dbReference type="RefSeq" id="XP_012188288.1">
    <property type="nucleotide sequence ID" value="XM_012332898.1"/>
</dbReference>
<organism evidence="1 2">
    <name type="scientific">Pseudozyma hubeiensis (strain SY62)</name>
    <name type="common">Yeast</name>
    <dbReference type="NCBI Taxonomy" id="1305764"/>
    <lineage>
        <taxon>Eukaryota</taxon>
        <taxon>Fungi</taxon>
        <taxon>Dikarya</taxon>
        <taxon>Basidiomycota</taxon>
        <taxon>Ustilaginomycotina</taxon>
        <taxon>Ustilaginomycetes</taxon>
        <taxon>Ustilaginales</taxon>
        <taxon>Ustilaginaceae</taxon>
        <taxon>Pseudozyma</taxon>
    </lineage>
</organism>
<name>R9P0M2_PSEHS</name>
<proteinExistence type="predicted"/>
<dbReference type="AlphaFoldDB" id="R9P0M2"/>
<protein>
    <submittedName>
        <fullName evidence="1">Uncharacterized protein</fullName>
    </submittedName>
</protein>
<dbReference type="HOGENOM" id="CLU_1982540_0_0_1"/>
<evidence type="ECO:0000313" key="1">
    <source>
        <dbReference type="EMBL" id="GAC94701.1"/>
    </source>
</evidence>
<gene>
    <name evidence="1" type="ORF">PHSY_002274</name>
</gene>
<sequence>MEGDRSQKATLETLVARFVEQKLPRPGEAFTKKRHNELIKQLDAIVTISRSVGEGLVKVVVAHNKFHRNLRKEYVFVSADRSTGPFVLKRKRAITDSLPPTHEYHITLEQSQEHNCWLDSIHEAAI</sequence>
<reference evidence="2" key="1">
    <citation type="journal article" date="2013" name="Genome Announc.">
        <title>Draft genome sequence of the basidiomycetous yeast-like fungus Pseudozyma hubeiensis SY62, which produces an abundant amount of the biosurfactant mannosylerythritol lipids.</title>
        <authorList>
            <person name="Konishi M."/>
            <person name="Hatada Y."/>
            <person name="Horiuchi J."/>
        </authorList>
    </citation>
    <scope>NUCLEOTIDE SEQUENCE [LARGE SCALE GENOMIC DNA]</scope>
    <source>
        <strain evidence="2">SY62</strain>
    </source>
</reference>
<evidence type="ECO:0000313" key="2">
    <source>
        <dbReference type="Proteomes" id="UP000014071"/>
    </source>
</evidence>